<keyword evidence="3" id="KW-1185">Reference proteome</keyword>
<sequence length="126" mass="13923">MLSIKSILTIVAFSTVSTAAAPATDNKNVLAARQGPARVFACQNGDWNEPCRVFEFASGVCFNVPGDWNDKISSIRNLNPSAFRCLWYEHGNCGGSSYDNQEDANLNDWTGGWNDRITSWRCNLRG</sequence>
<dbReference type="AlphaFoldDB" id="A0AAN6TF84"/>
<keyword evidence="1" id="KW-0732">Signal</keyword>
<name>A0AAN6TF84_9PEZI</name>
<proteinExistence type="predicted"/>
<feature type="signal peptide" evidence="1">
    <location>
        <begin position="1"/>
        <end position="19"/>
    </location>
</feature>
<reference evidence="2" key="2">
    <citation type="submission" date="2023-05" db="EMBL/GenBank/DDBJ databases">
        <authorList>
            <consortium name="Lawrence Berkeley National Laboratory"/>
            <person name="Steindorff A."/>
            <person name="Hensen N."/>
            <person name="Bonometti L."/>
            <person name="Westerberg I."/>
            <person name="Brannstrom I.O."/>
            <person name="Guillou S."/>
            <person name="Cros-Aarteil S."/>
            <person name="Calhoun S."/>
            <person name="Haridas S."/>
            <person name="Kuo A."/>
            <person name="Mondo S."/>
            <person name="Pangilinan J."/>
            <person name="Riley R."/>
            <person name="Labutti K."/>
            <person name="Andreopoulos B."/>
            <person name="Lipzen A."/>
            <person name="Chen C."/>
            <person name="Yanf M."/>
            <person name="Daum C."/>
            <person name="Ng V."/>
            <person name="Clum A."/>
            <person name="Ohm R."/>
            <person name="Martin F."/>
            <person name="Silar P."/>
            <person name="Natvig D."/>
            <person name="Lalanne C."/>
            <person name="Gautier V."/>
            <person name="Ament-Velasquez S.L."/>
            <person name="Kruys A."/>
            <person name="Hutchinson M.I."/>
            <person name="Powell A.J."/>
            <person name="Barry K."/>
            <person name="Miller A.N."/>
            <person name="Grigoriev I.V."/>
            <person name="Debuchy R."/>
            <person name="Gladieux P."/>
            <person name="Thoren M.H."/>
            <person name="Johannesson H."/>
        </authorList>
    </citation>
    <scope>NUCLEOTIDE SEQUENCE</scope>
    <source>
        <strain evidence="2">CBS 508.74</strain>
    </source>
</reference>
<evidence type="ECO:0000313" key="2">
    <source>
        <dbReference type="EMBL" id="KAK4113367.1"/>
    </source>
</evidence>
<evidence type="ECO:0000313" key="3">
    <source>
        <dbReference type="Proteomes" id="UP001302812"/>
    </source>
</evidence>
<dbReference type="GeneID" id="89943256"/>
<dbReference type="RefSeq" id="XP_064670937.1">
    <property type="nucleotide sequence ID" value="XM_064819130.1"/>
</dbReference>
<organism evidence="2 3">
    <name type="scientific">Canariomyces notabilis</name>
    <dbReference type="NCBI Taxonomy" id="2074819"/>
    <lineage>
        <taxon>Eukaryota</taxon>
        <taxon>Fungi</taxon>
        <taxon>Dikarya</taxon>
        <taxon>Ascomycota</taxon>
        <taxon>Pezizomycotina</taxon>
        <taxon>Sordariomycetes</taxon>
        <taxon>Sordariomycetidae</taxon>
        <taxon>Sordariales</taxon>
        <taxon>Chaetomiaceae</taxon>
        <taxon>Canariomyces</taxon>
    </lineage>
</organism>
<dbReference type="EMBL" id="MU853339">
    <property type="protein sequence ID" value="KAK4113367.1"/>
    <property type="molecule type" value="Genomic_DNA"/>
</dbReference>
<protein>
    <recommendedName>
        <fullName evidence="4">Beta/gamma crystallin 'Greek key' domain-containing protein</fullName>
    </recommendedName>
</protein>
<accession>A0AAN6TF84</accession>
<reference evidence="2" key="1">
    <citation type="journal article" date="2023" name="Mol. Phylogenet. Evol.">
        <title>Genome-scale phylogeny and comparative genomics of the fungal order Sordariales.</title>
        <authorList>
            <person name="Hensen N."/>
            <person name="Bonometti L."/>
            <person name="Westerberg I."/>
            <person name="Brannstrom I.O."/>
            <person name="Guillou S."/>
            <person name="Cros-Aarteil S."/>
            <person name="Calhoun S."/>
            <person name="Haridas S."/>
            <person name="Kuo A."/>
            <person name="Mondo S."/>
            <person name="Pangilinan J."/>
            <person name="Riley R."/>
            <person name="LaButti K."/>
            <person name="Andreopoulos B."/>
            <person name="Lipzen A."/>
            <person name="Chen C."/>
            <person name="Yan M."/>
            <person name="Daum C."/>
            <person name="Ng V."/>
            <person name="Clum A."/>
            <person name="Steindorff A."/>
            <person name="Ohm R.A."/>
            <person name="Martin F."/>
            <person name="Silar P."/>
            <person name="Natvig D.O."/>
            <person name="Lalanne C."/>
            <person name="Gautier V."/>
            <person name="Ament-Velasquez S.L."/>
            <person name="Kruys A."/>
            <person name="Hutchinson M.I."/>
            <person name="Powell A.J."/>
            <person name="Barry K."/>
            <person name="Miller A.N."/>
            <person name="Grigoriev I.V."/>
            <person name="Debuchy R."/>
            <person name="Gladieux P."/>
            <person name="Hiltunen Thoren M."/>
            <person name="Johannesson H."/>
        </authorList>
    </citation>
    <scope>NUCLEOTIDE SEQUENCE</scope>
    <source>
        <strain evidence="2">CBS 508.74</strain>
    </source>
</reference>
<dbReference type="InterPro" id="IPR011024">
    <property type="entry name" value="G_crystallin-like"/>
</dbReference>
<feature type="chain" id="PRO_5042954911" description="Beta/gamma crystallin 'Greek key' domain-containing protein" evidence="1">
    <location>
        <begin position="20"/>
        <end position="126"/>
    </location>
</feature>
<comment type="caution">
    <text evidence="2">The sequence shown here is derived from an EMBL/GenBank/DDBJ whole genome shotgun (WGS) entry which is preliminary data.</text>
</comment>
<evidence type="ECO:0008006" key="4">
    <source>
        <dbReference type="Google" id="ProtNLM"/>
    </source>
</evidence>
<evidence type="ECO:0000256" key="1">
    <source>
        <dbReference type="SAM" id="SignalP"/>
    </source>
</evidence>
<gene>
    <name evidence="2" type="ORF">N656DRAFT_844295</name>
</gene>
<dbReference type="Proteomes" id="UP001302812">
    <property type="component" value="Unassembled WGS sequence"/>
</dbReference>
<dbReference type="SUPFAM" id="SSF49695">
    <property type="entry name" value="gamma-Crystallin-like"/>
    <property type="match status" value="1"/>
</dbReference>
<dbReference type="Gene3D" id="2.60.20.10">
    <property type="entry name" value="Crystallins"/>
    <property type="match status" value="1"/>
</dbReference>